<sequence>MSWPKSSSVMADLLIWKVRRLK</sequence>
<accession>A0A0A9F3R7</accession>
<reference evidence="1" key="1">
    <citation type="submission" date="2014-09" db="EMBL/GenBank/DDBJ databases">
        <authorList>
            <person name="Magalhaes I.L.F."/>
            <person name="Oliveira U."/>
            <person name="Santos F.R."/>
            <person name="Vidigal T.H.D.A."/>
            <person name="Brescovit A.D."/>
            <person name="Santos A.J."/>
        </authorList>
    </citation>
    <scope>NUCLEOTIDE SEQUENCE</scope>
    <source>
        <tissue evidence="1">Shoot tissue taken approximately 20 cm above the soil surface</tissue>
    </source>
</reference>
<name>A0A0A9F3R7_ARUDO</name>
<proteinExistence type="predicted"/>
<dbReference type="AlphaFoldDB" id="A0A0A9F3R7"/>
<protein>
    <submittedName>
        <fullName evidence="1">Uncharacterized protein</fullName>
    </submittedName>
</protein>
<evidence type="ECO:0000313" key="1">
    <source>
        <dbReference type="EMBL" id="JAE06982.1"/>
    </source>
</evidence>
<reference evidence="1" key="2">
    <citation type="journal article" date="2015" name="Data Brief">
        <title>Shoot transcriptome of the giant reed, Arundo donax.</title>
        <authorList>
            <person name="Barrero R.A."/>
            <person name="Guerrero F.D."/>
            <person name="Moolhuijzen P."/>
            <person name="Goolsby J.A."/>
            <person name="Tidwell J."/>
            <person name="Bellgard S.E."/>
            <person name="Bellgard M.I."/>
        </authorList>
    </citation>
    <scope>NUCLEOTIDE SEQUENCE</scope>
    <source>
        <tissue evidence="1">Shoot tissue taken approximately 20 cm above the soil surface</tissue>
    </source>
</reference>
<organism evidence="1">
    <name type="scientific">Arundo donax</name>
    <name type="common">Giant reed</name>
    <name type="synonym">Donax arundinaceus</name>
    <dbReference type="NCBI Taxonomy" id="35708"/>
    <lineage>
        <taxon>Eukaryota</taxon>
        <taxon>Viridiplantae</taxon>
        <taxon>Streptophyta</taxon>
        <taxon>Embryophyta</taxon>
        <taxon>Tracheophyta</taxon>
        <taxon>Spermatophyta</taxon>
        <taxon>Magnoliopsida</taxon>
        <taxon>Liliopsida</taxon>
        <taxon>Poales</taxon>
        <taxon>Poaceae</taxon>
        <taxon>PACMAD clade</taxon>
        <taxon>Arundinoideae</taxon>
        <taxon>Arundineae</taxon>
        <taxon>Arundo</taxon>
    </lineage>
</organism>
<dbReference type="EMBL" id="GBRH01190914">
    <property type="protein sequence ID" value="JAE06982.1"/>
    <property type="molecule type" value="Transcribed_RNA"/>
</dbReference>